<sequence length="307" mass="34521">MLLNRTSNAAKNRNNFSKMMISMGQRYPTLRGARHLHHQEASFDHHLAISASRSSSSTAAAAPHLVHSTRLRTLATTVFIRGIATRSGKDSMAQMKAEADPLPLGEFKKEVTKLIDQEVKESSSALDPAAEYLAELNYKLFVSDGVATLKRTQGKQVVELSFAVEEEDEEGENEEGEEKEEEESEEEDEEETAEGFQAQDINPLMGVQDLYIPTEVKITIVDKMDKEVSSMSLACSAFESRADGKNSVHFEQLSDGLQEKIYDYLESLKLDHRLGTFIFEYTRNYHAHKSAQVLSDLKQFVSHLRDE</sequence>
<feature type="region of interest" description="Disordered" evidence="1">
    <location>
        <begin position="162"/>
        <end position="199"/>
    </location>
</feature>
<dbReference type="EMBL" id="KB007805">
    <property type="protein sequence ID" value="ELR25272.1"/>
    <property type="molecule type" value="Genomic_DNA"/>
</dbReference>
<gene>
    <name evidence="2" type="ORF">ACA1_290460</name>
</gene>
<dbReference type="InterPro" id="IPR003428">
    <property type="entry name" value="MAM33"/>
</dbReference>
<evidence type="ECO:0000256" key="1">
    <source>
        <dbReference type="SAM" id="MobiDB-lite"/>
    </source>
</evidence>
<dbReference type="Gene3D" id="3.10.280.10">
    <property type="entry name" value="Mitochondrial glycoprotein"/>
    <property type="match status" value="1"/>
</dbReference>
<proteinExistence type="predicted"/>
<dbReference type="Proteomes" id="UP000011083">
    <property type="component" value="Unassembled WGS sequence"/>
</dbReference>
<protein>
    <recommendedName>
        <fullName evidence="4">Mitochondrial glycoprotein</fullName>
    </recommendedName>
</protein>
<organism evidence="2 3">
    <name type="scientific">Acanthamoeba castellanii (strain ATCC 30010 / Neff)</name>
    <dbReference type="NCBI Taxonomy" id="1257118"/>
    <lineage>
        <taxon>Eukaryota</taxon>
        <taxon>Amoebozoa</taxon>
        <taxon>Discosea</taxon>
        <taxon>Longamoebia</taxon>
        <taxon>Centramoebida</taxon>
        <taxon>Acanthamoebidae</taxon>
        <taxon>Acanthamoeba</taxon>
    </lineage>
</organism>
<accession>L8HJ76</accession>
<dbReference type="GO" id="GO:0005759">
    <property type="term" value="C:mitochondrial matrix"/>
    <property type="evidence" value="ECO:0007669"/>
    <property type="project" value="InterPro"/>
</dbReference>
<dbReference type="VEuPathDB" id="AmoebaDB:ACA1_290460"/>
<dbReference type="Pfam" id="PF02330">
    <property type="entry name" value="MAM33"/>
    <property type="match status" value="2"/>
</dbReference>
<dbReference type="InterPro" id="IPR036561">
    <property type="entry name" value="MAM33_sf"/>
</dbReference>
<feature type="compositionally biased region" description="Acidic residues" evidence="1">
    <location>
        <begin position="164"/>
        <end position="193"/>
    </location>
</feature>
<evidence type="ECO:0008006" key="4">
    <source>
        <dbReference type="Google" id="ProtNLM"/>
    </source>
</evidence>
<keyword evidence="3" id="KW-1185">Reference proteome</keyword>
<name>L8HJ76_ACACF</name>
<dbReference type="GeneID" id="14926318"/>
<dbReference type="RefSeq" id="XP_004368027.1">
    <property type="nucleotide sequence ID" value="XM_004367970.1"/>
</dbReference>
<dbReference type="AlphaFoldDB" id="L8HJ76"/>
<dbReference type="SUPFAM" id="SSF54529">
    <property type="entry name" value="Mitochondrial glycoprotein MAM33-like"/>
    <property type="match status" value="1"/>
</dbReference>
<evidence type="ECO:0000313" key="3">
    <source>
        <dbReference type="Proteomes" id="UP000011083"/>
    </source>
</evidence>
<reference evidence="2 3" key="1">
    <citation type="journal article" date="2013" name="Genome Biol.">
        <title>Genome of Acanthamoeba castellanii highlights extensive lateral gene transfer and early evolution of tyrosine kinase signaling.</title>
        <authorList>
            <person name="Clarke M."/>
            <person name="Lohan A.J."/>
            <person name="Liu B."/>
            <person name="Lagkouvardos I."/>
            <person name="Roy S."/>
            <person name="Zafar N."/>
            <person name="Bertelli C."/>
            <person name="Schilde C."/>
            <person name="Kianianmomeni A."/>
            <person name="Burglin T.R."/>
            <person name="Frech C."/>
            <person name="Turcotte B."/>
            <person name="Kopec K.O."/>
            <person name="Synnott J.M."/>
            <person name="Choo C."/>
            <person name="Paponov I."/>
            <person name="Finkler A."/>
            <person name="Soon Heng Tan C."/>
            <person name="Hutchins A.P."/>
            <person name="Weinmeier T."/>
            <person name="Rattei T."/>
            <person name="Chu J.S."/>
            <person name="Gimenez G."/>
            <person name="Irimia M."/>
            <person name="Rigden D.J."/>
            <person name="Fitzpatrick D.A."/>
            <person name="Lorenzo-Morales J."/>
            <person name="Bateman A."/>
            <person name="Chiu C.H."/>
            <person name="Tang P."/>
            <person name="Hegemann P."/>
            <person name="Fromm H."/>
            <person name="Raoult D."/>
            <person name="Greub G."/>
            <person name="Miranda-Saavedra D."/>
            <person name="Chen N."/>
            <person name="Nash P."/>
            <person name="Ginger M.L."/>
            <person name="Horn M."/>
            <person name="Schaap P."/>
            <person name="Caler L."/>
            <person name="Loftus B."/>
        </authorList>
    </citation>
    <scope>NUCLEOTIDE SEQUENCE [LARGE SCALE GENOMIC DNA]</scope>
    <source>
        <strain evidence="2 3">Neff</strain>
    </source>
</reference>
<dbReference type="KEGG" id="acan:ACA1_290460"/>
<evidence type="ECO:0000313" key="2">
    <source>
        <dbReference type="EMBL" id="ELR25272.1"/>
    </source>
</evidence>